<keyword evidence="4" id="KW-0808">Transferase</keyword>
<dbReference type="InterPro" id="IPR003362">
    <property type="entry name" value="Bact_transf"/>
</dbReference>
<evidence type="ECO:0000256" key="2">
    <source>
        <dbReference type="SAM" id="Phobius"/>
    </source>
</evidence>
<dbReference type="PANTHER" id="PTHR30576:SF10">
    <property type="entry name" value="SLL5057 PROTEIN"/>
    <property type="match status" value="1"/>
</dbReference>
<gene>
    <name evidence="4" type="ORF">EXIGUO9Y_260075</name>
</gene>
<feature type="domain" description="Bacterial sugar transferase" evidence="3">
    <location>
        <begin position="62"/>
        <end position="250"/>
    </location>
</feature>
<evidence type="ECO:0000313" key="5">
    <source>
        <dbReference type="Proteomes" id="UP000439752"/>
    </source>
</evidence>
<feature type="transmembrane region" description="Helical" evidence="2">
    <location>
        <begin position="64"/>
        <end position="88"/>
    </location>
</feature>
<keyword evidence="5" id="KW-1185">Reference proteome</keyword>
<dbReference type="EMBL" id="CABWKQ010000019">
    <property type="protein sequence ID" value="VWX35654.1"/>
    <property type="molecule type" value="Genomic_DNA"/>
</dbReference>
<dbReference type="Proteomes" id="UP000439752">
    <property type="component" value="Unassembled WGS sequence"/>
</dbReference>
<organism evidence="4 5">
    <name type="scientific">Exiguobacterium oxidotolerans</name>
    <dbReference type="NCBI Taxonomy" id="223958"/>
    <lineage>
        <taxon>Bacteria</taxon>
        <taxon>Bacillati</taxon>
        <taxon>Bacillota</taxon>
        <taxon>Bacilli</taxon>
        <taxon>Bacillales</taxon>
        <taxon>Bacillales Family XII. Incertae Sedis</taxon>
        <taxon>Exiguobacterium</taxon>
    </lineage>
</organism>
<reference evidence="4 5" key="1">
    <citation type="submission" date="2019-10" db="EMBL/GenBank/DDBJ databases">
        <authorList>
            <person name="Karimi E."/>
        </authorList>
    </citation>
    <scope>NUCLEOTIDE SEQUENCE [LARGE SCALE GENOMIC DNA]</scope>
    <source>
        <strain evidence="4">Exiguobacterium sp. 9Y</strain>
    </source>
</reference>
<keyword evidence="2" id="KW-0812">Transmembrane</keyword>
<proteinExistence type="inferred from homology"/>
<name>A0A653I9S1_9BACL</name>
<keyword evidence="2" id="KW-1133">Transmembrane helix</keyword>
<dbReference type="PANTHER" id="PTHR30576">
    <property type="entry name" value="COLANIC BIOSYNTHESIS UDP-GLUCOSE LIPID CARRIER TRANSFERASE"/>
    <property type="match status" value="1"/>
</dbReference>
<evidence type="ECO:0000256" key="1">
    <source>
        <dbReference type="ARBA" id="ARBA00006464"/>
    </source>
</evidence>
<dbReference type="Pfam" id="PF02397">
    <property type="entry name" value="Bac_transf"/>
    <property type="match status" value="1"/>
</dbReference>
<accession>A0A653I9S1</accession>
<evidence type="ECO:0000259" key="3">
    <source>
        <dbReference type="Pfam" id="PF02397"/>
    </source>
</evidence>
<keyword evidence="2" id="KW-0472">Membrane</keyword>
<dbReference type="GO" id="GO:0016780">
    <property type="term" value="F:phosphotransferase activity, for other substituted phosphate groups"/>
    <property type="evidence" value="ECO:0007669"/>
    <property type="project" value="TreeGrafter"/>
</dbReference>
<protein>
    <submittedName>
        <fullName evidence="4">Bacterial sugar transferase</fullName>
    </submittedName>
</protein>
<evidence type="ECO:0000313" key="4">
    <source>
        <dbReference type="EMBL" id="VWX35654.1"/>
    </source>
</evidence>
<dbReference type="AlphaFoldDB" id="A0A653I9S1"/>
<sequence>MRGEYALNESNSLQEEVAITTITEPPTKTNVVVEEIHFNKVPDTFVITPIPLNEARGYLISKRILDIVGAVLGLLILSPFLFVLAMIIKFEDKNSSIFFSQERVGKNGEKFKMYKFRSMVSDAEERLSALLEHNETTGAMFKMANDPRVTKVGRFIRKTSVDELPQLWNVLRGEMSLVGPRPPLPREVAEYTSYDLQRLSVVPGCTGLWQVSGRSNIGFKEMVDLDILYIKTRNFMMDLKIIVKTITVLFGSKDAY</sequence>
<comment type="similarity">
    <text evidence="1">Belongs to the bacterial sugar transferase family.</text>
</comment>